<evidence type="ECO:0000313" key="4">
    <source>
        <dbReference type="EMBL" id="HHO73285.1"/>
    </source>
</evidence>
<evidence type="ECO:0000256" key="3">
    <source>
        <dbReference type="ARBA" id="ARBA00023125"/>
    </source>
</evidence>
<dbReference type="GO" id="GO:0003677">
    <property type="term" value="F:DNA binding"/>
    <property type="evidence" value="ECO:0007669"/>
    <property type="project" value="UniProtKB-KW"/>
</dbReference>
<dbReference type="GO" id="GO:0043138">
    <property type="term" value="F:3'-5' DNA helicase activity"/>
    <property type="evidence" value="ECO:0007669"/>
    <property type="project" value="TreeGrafter"/>
</dbReference>
<dbReference type="EMBL" id="DSAC01000018">
    <property type="protein sequence ID" value="HHO73285.1"/>
    <property type="molecule type" value="Genomic_DNA"/>
</dbReference>
<evidence type="ECO:0000256" key="2">
    <source>
        <dbReference type="ARBA" id="ARBA00022840"/>
    </source>
</evidence>
<comment type="caution">
    <text evidence="4">The sequence shown here is derived from an EMBL/GenBank/DDBJ whole genome shotgun (WGS) entry which is preliminary data.</text>
</comment>
<dbReference type="GO" id="GO:0006302">
    <property type="term" value="P:double-strand break repair"/>
    <property type="evidence" value="ECO:0007669"/>
    <property type="project" value="TreeGrafter"/>
</dbReference>
<reference evidence="4" key="1">
    <citation type="journal article" date="2020" name="mSystems">
        <title>Genome- and Community-Level Interaction Insights into Carbon Utilization and Element Cycling Functions of Hydrothermarchaeota in Hydrothermal Sediment.</title>
        <authorList>
            <person name="Zhou Z."/>
            <person name="Liu Y."/>
            <person name="Xu W."/>
            <person name="Pan J."/>
            <person name="Luo Z.H."/>
            <person name="Li M."/>
        </authorList>
    </citation>
    <scope>NUCLEOTIDE SEQUENCE [LARGE SCALE GENOMIC DNA]</scope>
    <source>
        <strain evidence="4">SpSt-114</strain>
    </source>
</reference>
<keyword evidence="2" id="KW-0067">ATP-binding</keyword>
<sequence>MELSLRVALPGGRVERIKADFPYEGSPVGFRVLVEGKTGLVVGLSDDGQVKEVVFPDKVPLTSEKNLSALKDTAMLYGLIPWLLLWELLPAEWNWKKERFLTVPLSSFAGLDQRTKRFLDWVAKNKRVKEETAKKRFGWQFVRLLLEKGFLKVVEDWSAVNVEVELFSLNLPFDVALSKLKKTKNYAERVRLLSYLRERLYATREELKEEGFSSKDLQFLVSKGIVKVEKELMQNFAFSPKSQLRQGSISLIKSIQKPVLVVGSLSRLLEHLVLLVESALSKNKSLPIFCFQNSTLLYLMRELKPLFGDRVVSLSSFDSPRQFVKNWFLAQEEGRVILSSRLGLLVPFKEPFAFVLFEDQNTKLYNGIDLRNYLFHLYRYYGSQFFYYTTSLGVDTYQKVKIGAWQLEKLGYSASVKILKRKPEEVFSQELLSKLEDNSLLLIRKTGYSYAYCPRCQFLAECPQCGTFLTLSKSQNSLFCTRCKWYGPPTCPHCEGPVVPQGFGVERAVEELEKYGLVKESLHFDTKPSLSGTYKKVFLVHGDNMLSLPNFNAEEEFYKYVHRAWAMAEQEFYLQTFLEEALVERYLRDDFLEEELEKRREENLPPFTKLILAVFPKDREKVLRELPFAKTRTYGNLLEVFLKVEPKRLREFLPKLIKLDPLKLELW</sequence>
<dbReference type="GO" id="GO:0006310">
    <property type="term" value="P:DNA recombination"/>
    <property type="evidence" value="ECO:0007669"/>
    <property type="project" value="TreeGrafter"/>
</dbReference>
<dbReference type="PANTHER" id="PTHR30580:SF0">
    <property type="entry name" value="PRIMOSOMAL PROTEIN N"/>
    <property type="match status" value="1"/>
</dbReference>
<keyword evidence="3" id="KW-0238">DNA-binding</keyword>
<dbReference type="PANTHER" id="PTHR30580">
    <property type="entry name" value="PRIMOSOMAL PROTEIN N"/>
    <property type="match status" value="1"/>
</dbReference>
<dbReference type="GO" id="GO:0005524">
    <property type="term" value="F:ATP binding"/>
    <property type="evidence" value="ECO:0007669"/>
    <property type="project" value="UniProtKB-KW"/>
</dbReference>
<evidence type="ECO:0000256" key="1">
    <source>
        <dbReference type="ARBA" id="ARBA00022741"/>
    </source>
</evidence>
<keyword evidence="1" id="KW-0547">Nucleotide-binding</keyword>
<organism evidence="4">
    <name type="scientific">Thermocrinis ruber</name>
    <dbReference type="NCBI Taxonomy" id="75906"/>
    <lineage>
        <taxon>Bacteria</taxon>
        <taxon>Pseudomonadati</taxon>
        <taxon>Aquificota</taxon>
        <taxon>Aquificia</taxon>
        <taxon>Aquificales</taxon>
        <taxon>Aquificaceae</taxon>
        <taxon>Thermocrinis</taxon>
    </lineage>
</organism>
<proteinExistence type="predicted"/>
<accession>A0A7C5SX90</accession>
<dbReference type="AlphaFoldDB" id="A0A7C5SX90"/>
<dbReference type="GO" id="GO:0006270">
    <property type="term" value="P:DNA replication initiation"/>
    <property type="evidence" value="ECO:0007669"/>
    <property type="project" value="TreeGrafter"/>
</dbReference>
<protein>
    <submittedName>
        <fullName evidence="4">Primosomal protein N</fullName>
    </submittedName>
</protein>
<gene>
    <name evidence="4" type="ORF">ENN04_01435</name>
</gene>
<name>A0A7C5SX90_9AQUI</name>